<accession>A0A6M2B8D2</accession>
<protein>
    <submittedName>
        <fullName evidence="2">Abortive infection family protein</fullName>
    </submittedName>
</protein>
<dbReference type="AlphaFoldDB" id="A0A6M2B8D2"/>
<dbReference type="InterPro" id="IPR026001">
    <property type="entry name" value="Abi-like_C"/>
</dbReference>
<evidence type="ECO:0000259" key="1">
    <source>
        <dbReference type="Pfam" id="PF14355"/>
    </source>
</evidence>
<proteinExistence type="predicted"/>
<sequence>MTQNAFRLSLSTKAIAETDSAIHLIEQKERLEAAIQAQDSALSIDLSKAFLESIFKTIISDRLEEPDLRKEFFPLFKDVKDQLSFSDDAGIADKISRLAGMIVNVTNELRNRYGAASHGSDGYHQSALRMSDVEFIASSVDGLAAFLYKKHRETLEPENHYRIRYEDYPDFNDWLDGQFDSFSMRLSEKIAIEYLASQMLFEQDPATYREMLLQFTSTEESEDEDD</sequence>
<dbReference type="RefSeq" id="WP_163354326.1">
    <property type="nucleotide sequence ID" value="NZ_JAADJS010000005.1"/>
</dbReference>
<organism evidence="2 3">
    <name type="scientific">Rahnella contaminans</name>
    <dbReference type="NCBI Taxonomy" id="2703882"/>
    <lineage>
        <taxon>Bacteria</taxon>
        <taxon>Pseudomonadati</taxon>
        <taxon>Pseudomonadota</taxon>
        <taxon>Gammaproteobacteria</taxon>
        <taxon>Enterobacterales</taxon>
        <taxon>Yersiniaceae</taxon>
        <taxon>Rahnella</taxon>
    </lineage>
</organism>
<reference evidence="2 3" key="1">
    <citation type="submission" date="2020-01" db="EMBL/GenBank/DDBJ databases">
        <authorList>
            <person name="Lee S.D."/>
        </authorList>
    </citation>
    <scope>NUCLEOTIDE SEQUENCE [LARGE SCALE GENOMIC DNA]</scope>
    <source>
        <strain evidence="2 3">Lac-M11</strain>
    </source>
</reference>
<reference evidence="2 3" key="2">
    <citation type="submission" date="2020-03" db="EMBL/GenBank/DDBJ databases">
        <title>Rahnella aceri sp. nov., isoated from traditional Jeju Makgeolli.</title>
        <authorList>
            <person name="Kim I.S."/>
            <person name="Jeon D."/>
        </authorList>
    </citation>
    <scope>NUCLEOTIDE SEQUENCE [LARGE SCALE GENOMIC DNA]</scope>
    <source>
        <strain evidence="2 3">Lac-M11</strain>
    </source>
</reference>
<dbReference type="Pfam" id="PF14355">
    <property type="entry name" value="Abi_C"/>
    <property type="match status" value="1"/>
</dbReference>
<keyword evidence="3" id="KW-1185">Reference proteome</keyword>
<dbReference type="Proteomes" id="UP000476696">
    <property type="component" value="Unassembled WGS sequence"/>
</dbReference>
<comment type="caution">
    <text evidence="2">The sequence shown here is derived from an EMBL/GenBank/DDBJ whole genome shotgun (WGS) entry which is preliminary data.</text>
</comment>
<evidence type="ECO:0000313" key="2">
    <source>
        <dbReference type="EMBL" id="NGX89428.1"/>
    </source>
</evidence>
<feature type="domain" description="Abortive infection protein-like C-terminal" evidence="1">
    <location>
        <begin position="75"/>
        <end position="148"/>
    </location>
</feature>
<name>A0A6M2B8D2_9GAMM</name>
<dbReference type="EMBL" id="JAADJS010000005">
    <property type="protein sequence ID" value="NGX89428.1"/>
    <property type="molecule type" value="Genomic_DNA"/>
</dbReference>
<gene>
    <name evidence="2" type="ORF">GW579_20290</name>
</gene>
<evidence type="ECO:0000313" key="3">
    <source>
        <dbReference type="Proteomes" id="UP000476696"/>
    </source>
</evidence>